<dbReference type="Pfam" id="PF02254">
    <property type="entry name" value="TrkA_N"/>
    <property type="match status" value="1"/>
</dbReference>
<reference evidence="13 14" key="1">
    <citation type="submission" date="2019-08" db="EMBL/GenBank/DDBJ databases">
        <title>Ulvibacter marinistellae sp. nov., isolated from a starfish, Patiria pectinifera.</title>
        <authorList>
            <person name="Kawano K."/>
            <person name="Ushijima N."/>
            <person name="Kihara M."/>
            <person name="Itoh H."/>
        </authorList>
    </citation>
    <scope>NUCLEOTIDE SEQUENCE [LARGE SCALE GENOMIC DNA]</scope>
    <source>
        <strain evidence="13 14">KK4</strain>
    </source>
</reference>
<feature type="transmembrane region" description="Helical" evidence="11">
    <location>
        <begin position="87"/>
        <end position="107"/>
    </location>
</feature>
<dbReference type="FunFam" id="3.40.50.720:FF:000036">
    <property type="entry name" value="Glutathione-regulated potassium-efflux system protein KefB"/>
    <property type="match status" value="1"/>
</dbReference>
<feature type="transmembrane region" description="Helical" evidence="11">
    <location>
        <begin position="230"/>
        <end position="248"/>
    </location>
</feature>
<evidence type="ECO:0000256" key="9">
    <source>
        <dbReference type="ARBA" id="ARBA00023065"/>
    </source>
</evidence>
<feature type="domain" description="RCK N-terminal" evidence="12">
    <location>
        <begin position="416"/>
        <end position="541"/>
    </location>
</feature>
<accession>A0A5J4FW77</accession>
<keyword evidence="5" id="KW-0633">Potassium transport</keyword>
<evidence type="ECO:0000256" key="4">
    <source>
        <dbReference type="ARBA" id="ARBA00022449"/>
    </source>
</evidence>
<keyword evidence="14" id="KW-1185">Reference proteome</keyword>
<organism evidence="13 14">
    <name type="scientific">Patiriisocius marinistellae</name>
    <dbReference type="NCBI Taxonomy" id="2494560"/>
    <lineage>
        <taxon>Bacteria</taxon>
        <taxon>Pseudomonadati</taxon>
        <taxon>Bacteroidota</taxon>
        <taxon>Flavobacteriia</taxon>
        <taxon>Flavobacteriales</taxon>
        <taxon>Flavobacteriaceae</taxon>
        <taxon>Patiriisocius</taxon>
    </lineage>
</organism>
<dbReference type="GO" id="GO:1902600">
    <property type="term" value="P:proton transmembrane transport"/>
    <property type="evidence" value="ECO:0007669"/>
    <property type="project" value="InterPro"/>
</dbReference>
<dbReference type="GO" id="GO:0008324">
    <property type="term" value="F:monoatomic cation transmembrane transporter activity"/>
    <property type="evidence" value="ECO:0007669"/>
    <property type="project" value="InterPro"/>
</dbReference>
<dbReference type="OrthoDB" id="9781411at2"/>
<evidence type="ECO:0000256" key="8">
    <source>
        <dbReference type="ARBA" id="ARBA00022989"/>
    </source>
</evidence>
<feature type="transmembrane region" description="Helical" evidence="11">
    <location>
        <begin position="152"/>
        <end position="170"/>
    </location>
</feature>
<dbReference type="PANTHER" id="PTHR46157">
    <property type="entry name" value="K(+) EFFLUX ANTIPORTER 3, CHLOROPLASTIC"/>
    <property type="match status" value="1"/>
</dbReference>
<dbReference type="InterPro" id="IPR036291">
    <property type="entry name" value="NAD(P)-bd_dom_sf"/>
</dbReference>
<keyword evidence="7" id="KW-0630">Potassium</keyword>
<dbReference type="RefSeq" id="WP_151894915.1">
    <property type="nucleotide sequence ID" value="NZ_BKCF01000005.1"/>
</dbReference>
<dbReference type="GO" id="GO:0005886">
    <property type="term" value="C:plasma membrane"/>
    <property type="evidence" value="ECO:0007669"/>
    <property type="project" value="TreeGrafter"/>
</dbReference>
<comment type="caution">
    <text evidence="13">The sequence shown here is derived from an EMBL/GenBank/DDBJ whole genome shotgun (WGS) entry which is preliminary data.</text>
</comment>
<feature type="transmembrane region" description="Helical" evidence="11">
    <location>
        <begin position="285"/>
        <end position="304"/>
    </location>
</feature>
<feature type="transmembrane region" description="Helical" evidence="11">
    <location>
        <begin position="310"/>
        <end position="333"/>
    </location>
</feature>
<evidence type="ECO:0000256" key="6">
    <source>
        <dbReference type="ARBA" id="ARBA00022692"/>
    </source>
</evidence>
<protein>
    <submittedName>
        <fullName evidence="13">Potassium transporter</fullName>
    </submittedName>
</protein>
<feature type="transmembrane region" description="Helical" evidence="11">
    <location>
        <begin position="31"/>
        <end position="50"/>
    </location>
</feature>
<keyword evidence="9" id="KW-0406">Ion transport</keyword>
<proteinExistence type="inferred from homology"/>
<dbReference type="GO" id="GO:0015297">
    <property type="term" value="F:antiporter activity"/>
    <property type="evidence" value="ECO:0007669"/>
    <property type="project" value="UniProtKB-KW"/>
</dbReference>
<evidence type="ECO:0000256" key="3">
    <source>
        <dbReference type="ARBA" id="ARBA00022448"/>
    </source>
</evidence>
<dbReference type="InterPro" id="IPR038770">
    <property type="entry name" value="Na+/solute_symporter_sf"/>
</dbReference>
<evidence type="ECO:0000313" key="14">
    <source>
        <dbReference type="Proteomes" id="UP000326994"/>
    </source>
</evidence>
<keyword evidence="8 11" id="KW-1133">Transmembrane helix</keyword>
<evidence type="ECO:0000256" key="11">
    <source>
        <dbReference type="SAM" id="Phobius"/>
    </source>
</evidence>
<sequence>MSGSILFEAIVFLAGAVICVPIVKRLGLSSVIGYLLAGMLIGPYILGFVGQEGEDILEFAEFGVVMMLFIIGLEIKPKSFWQMRKLVLGMGSIQVFGTMTLTFLLLYGLGIDWTLSLTVAMAVALSSTAITLQTNKEKGLMETTYGTSSFSILLFQDIIVIVMLGILPLLSNVSGTTSAGDDTHNAHTNLLESLPLGLQALAIVVSIALIVLTGRYLIVPMLRLVAKARVRELLVASSLLIVVGISFLMELVGLSPALGAFLGGVVLATSEFKHELESTLDPFKGLLLGLFFMAVGASINFVVIGENPLLISGLVIAVILIKAIVLFVVGVIFKLKIDQRLLLMVGLAQIGEFAFVLLSFAFQLNIFEREQLDIMLVVTALTMTLTPILWILNERLCLPRIGTKEAEKRPMDEIQKNHKVILVGFGHFGSTVGRFLRAHGVPTTVLDLDSNRVDFLRKMGFEVFYGDASRMDLLESAGISEADFLICAIDNPEAALGIIKKVKEKYPNVKLLVRAKNRYDAYELHNLGIEHIYRESLDTSVKMASDVLHFMGFDRNATDEQAQKFTQLDIASLQRLAVTPKNEKEYIFKAREEIAQQEKLLMEDLKMGSSKI</sequence>
<evidence type="ECO:0000256" key="1">
    <source>
        <dbReference type="ARBA" id="ARBA00004127"/>
    </source>
</evidence>
<dbReference type="GO" id="GO:0006813">
    <property type="term" value="P:potassium ion transport"/>
    <property type="evidence" value="ECO:0007669"/>
    <property type="project" value="UniProtKB-KW"/>
</dbReference>
<name>A0A5J4FW77_9FLAO</name>
<keyword evidence="3" id="KW-0813">Transport</keyword>
<dbReference type="Pfam" id="PF00999">
    <property type="entry name" value="Na_H_Exchanger"/>
    <property type="match status" value="1"/>
</dbReference>
<feature type="transmembrane region" description="Helical" evidence="11">
    <location>
        <begin position="113"/>
        <end position="132"/>
    </location>
</feature>
<dbReference type="AlphaFoldDB" id="A0A5J4FW77"/>
<dbReference type="InterPro" id="IPR006153">
    <property type="entry name" value="Cation/H_exchanger_TM"/>
</dbReference>
<keyword evidence="4" id="KW-0050">Antiport</keyword>
<dbReference type="GO" id="GO:0012505">
    <property type="term" value="C:endomembrane system"/>
    <property type="evidence" value="ECO:0007669"/>
    <property type="project" value="UniProtKB-SubCell"/>
</dbReference>
<evidence type="ECO:0000256" key="10">
    <source>
        <dbReference type="ARBA" id="ARBA00023136"/>
    </source>
</evidence>
<evidence type="ECO:0000256" key="5">
    <source>
        <dbReference type="ARBA" id="ARBA00022538"/>
    </source>
</evidence>
<evidence type="ECO:0000256" key="2">
    <source>
        <dbReference type="ARBA" id="ARBA00005551"/>
    </source>
</evidence>
<dbReference type="PROSITE" id="PS51201">
    <property type="entry name" value="RCK_N"/>
    <property type="match status" value="1"/>
</dbReference>
<feature type="transmembrane region" description="Helical" evidence="11">
    <location>
        <begin position="340"/>
        <end position="362"/>
    </location>
</feature>
<feature type="transmembrane region" description="Helical" evidence="11">
    <location>
        <begin position="374"/>
        <end position="392"/>
    </location>
</feature>
<evidence type="ECO:0000313" key="13">
    <source>
        <dbReference type="EMBL" id="GEQ86997.1"/>
    </source>
</evidence>
<gene>
    <name evidence="13" type="primary">kefB</name>
    <name evidence="13" type="ORF">ULMS_25050</name>
</gene>
<dbReference type="EMBL" id="BKCF01000005">
    <property type="protein sequence ID" value="GEQ86997.1"/>
    <property type="molecule type" value="Genomic_DNA"/>
</dbReference>
<dbReference type="Proteomes" id="UP000326994">
    <property type="component" value="Unassembled WGS sequence"/>
</dbReference>
<feature type="transmembrane region" description="Helical" evidence="11">
    <location>
        <begin position="196"/>
        <end position="218"/>
    </location>
</feature>
<dbReference type="SUPFAM" id="SSF51735">
    <property type="entry name" value="NAD(P)-binding Rossmann-fold domains"/>
    <property type="match status" value="1"/>
</dbReference>
<keyword evidence="10 11" id="KW-0472">Membrane</keyword>
<feature type="transmembrane region" description="Helical" evidence="11">
    <location>
        <begin position="6"/>
        <end position="24"/>
    </location>
</feature>
<dbReference type="InterPro" id="IPR004771">
    <property type="entry name" value="K/H_exchanger"/>
</dbReference>
<dbReference type="InterPro" id="IPR003148">
    <property type="entry name" value="RCK_N"/>
</dbReference>
<comment type="subcellular location">
    <subcellularLocation>
        <location evidence="1">Endomembrane system</location>
        <topology evidence="1">Multi-pass membrane protein</topology>
    </subcellularLocation>
</comment>
<dbReference type="Gene3D" id="1.20.1530.20">
    <property type="match status" value="1"/>
</dbReference>
<evidence type="ECO:0000259" key="12">
    <source>
        <dbReference type="PROSITE" id="PS51201"/>
    </source>
</evidence>
<keyword evidence="6 11" id="KW-0812">Transmembrane</keyword>
<comment type="similarity">
    <text evidence="2">Belongs to the monovalent cation:proton antiporter 2 (CPA2) transporter (TC 2.A.37) family.</text>
</comment>
<dbReference type="Gene3D" id="3.40.50.720">
    <property type="entry name" value="NAD(P)-binding Rossmann-like Domain"/>
    <property type="match status" value="1"/>
</dbReference>
<dbReference type="NCBIfam" id="TIGR00932">
    <property type="entry name" value="2a37"/>
    <property type="match status" value="1"/>
</dbReference>
<dbReference type="PANTHER" id="PTHR46157:SF4">
    <property type="entry name" value="K(+) EFFLUX ANTIPORTER 3, CHLOROPLASTIC"/>
    <property type="match status" value="1"/>
</dbReference>
<evidence type="ECO:0000256" key="7">
    <source>
        <dbReference type="ARBA" id="ARBA00022958"/>
    </source>
</evidence>
<feature type="transmembrane region" description="Helical" evidence="11">
    <location>
        <begin position="56"/>
        <end position="75"/>
    </location>
</feature>